<dbReference type="AlphaFoldDB" id="A0A516Q4T1"/>
<dbReference type="Gene3D" id="1.50.10.10">
    <property type="match status" value="1"/>
</dbReference>
<evidence type="ECO:0000313" key="2">
    <source>
        <dbReference type="Proteomes" id="UP000319263"/>
    </source>
</evidence>
<dbReference type="PANTHER" id="PTHR31047:SF0">
    <property type="entry name" value="MEIOTICALLY UP-REGULATED GENE 157 PROTEIN"/>
    <property type="match status" value="1"/>
</dbReference>
<dbReference type="RefSeq" id="WP_143988385.1">
    <property type="nucleotide sequence ID" value="NZ_CP041692.1"/>
</dbReference>
<dbReference type="SMART" id="SM01149">
    <property type="entry name" value="DUF1237"/>
    <property type="match status" value="1"/>
</dbReference>
<dbReference type="GO" id="GO:0005975">
    <property type="term" value="P:carbohydrate metabolic process"/>
    <property type="evidence" value="ECO:0007669"/>
    <property type="project" value="InterPro"/>
</dbReference>
<keyword evidence="2" id="KW-1185">Reference proteome</keyword>
<dbReference type="KEGG" id="mik:FOE78_23345"/>
<keyword evidence="1" id="KW-0378">Hydrolase</keyword>
<dbReference type="PIRSF" id="PIRSF028846">
    <property type="entry name" value="UCP028846"/>
    <property type="match status" value="1"/>
</dbReference>
<protein>
    <submittedName>
        <fullName evidence="1">Glycoside hydrolase family 125 protein</fullName>
    </submittedName>
</protein>
<dbReference type="Pfam" id="PF06824">
    <property type="entry name" value="Glyco_hydro_125"/>
    <property type="match status" value="1"/>
</dbReference>
<dbReference type="InterPro" id="IPR012341">
    <property type="entry name" value="6hp_glycosidase-like_sf"/>
</dbReference>
<name>A0A516Q4T1_9ACTN</name>
<evidence type="ECO:0000313" key="1">
    <source>
        <dbReference type="EMBL" id="QDP98446.1"/>
    </source>
</evidence>
<reference evidence="1 2" key="1">
    <citation type="submission" date="2019-07" db="EMBL/GenBank/DDBJ databases">
        <title>Microlunatus dokdonensis sp. nov. isolated from the rhizospheric soil of the wild plant Elymus tsukushiensis.</title>
        <authorList>
            <person name="Ghim S.-Y."/>
            <person name="Hwang Y.-J."/>
            <person name="Son J.-S."/>
            <person name="Shin J.-H."/>
        </authorList>
    </citation>
    <scope>NUCLEOTIDE SEQUENCE [LARGE SCALE GENOMIC DNA]</scope>
    <source>
        <strain evidence="1 2">KUDC0627</strain>
    </source>
</reference>
<sequence length="436" mass="48096">MISTAHPSARIDPVLLESITAEVDAAVGDATVTGLFRSVMADNLPAVAELAADGTTYLLTGDIPAMWLRDSAAQIRPYLILCGEDPALAETLVGVFRRQVEFIAIDRYANSFKRGTEPSPHAADRSDAPPQVWERKYEIDSLCFPIELGYALWRITGRTDHLDGRFAEIAKLILDVWELELDHENSVYFFERDHEQASETLSRGGRGEPVGPTGMSWSAFRPSDDACQYNYNVPGNMFAVVVLGYLEAIADQLLGDPRLAERAARLGDSIRSGIEKYGVVDHAEFGDVYCYETDGLGHHVLMDDANMPSLLSLPLSGYLAADDPAYLRTRKMILSPANPYFYAGRYAQGIGSPHTFPGYVWPIALAVQGLTATDREEKLAMVRLLVETTGGTGQMHESFDANDPTRFSRAWFSWANAMMCELVLDLAGHRLDALLH</sequence>
<proteinExistence type="predicted"/>
<dbReference type="EMBL" id="CP041692">
    <property type="protein sequence ID" value="QDP98446.1"/>
    <property type="molecule type" value="Genomic_DNA"/>
</dbReference>
<dbReference type="OrthoDB" id="181472at2"/>
<dbReference type="InterPro" id="IPR008928">
    <property type="entry name" value="6-hairpin_glycosidase_sf"/>
</dbReference>
<organism evidence="1 2">
    <name type="scientific">Microlunatus elymi</name>
    <dbReference type="NCBI Taxonomy" id="2596828"/>
    <lineage>
        <taxon>Bacteria</taxon>
        <taxon>Bacillati</taxon>
        <taxon>Actinomycetota</taxon>
        <taxon>Actinomycetes</taxon>
        <taxon>Propionibacteriales</taxon>
        <taxon>Propionibacteriaceae</taxon>
        <taxon>Microlunatus</taxon>
    </lineage>
</organism>
<dbReference type="PANTHER" id="PTHR31047">
    <property type="entry name" value="MEIOTICALLY UP-REGULATED GENE 157 PROTEIN"/>
    <property type="match status" value="1"/>
</dbReference>
<accession>A0A516Q4T1</accession>
<dbReference type="SUPFAM" id="SSF48208">
    <property type="entry name" value="Six-hairpin glycosidases"/>
    <property type="match status" value="1"/>
</dbReference>
<dbReference type="Proteomes" id="UP000319263">
    <property type="component" value="Chromosome"/>
</dbReference>
<dbReference type="InterPro" id="IPR008313">
    <property type="entry name" value="GH125"/>
</dbReference>
<gene>
    <name evidence="1" type="ORF">FOE78_23345</name>
</gene>
<dbReference type="GO" id="GO:0016787">
    <property type="term" value="F:hydrolase activity"/>
    <property type="evidence" value="ECO:0007669"/>
    <property type="project" value="UniProtKB-KW"/>
</dbReference>